<evidence type="ECO:0000313" key="5">
    <source>
        <dbReference type="Proteomes" id="UP000265631"/>
    </source>
</evidence>
<dbReference type="InterPro" id="IPR036291">
    <property type="entry name" value="NAD(P)-bd_dom_sf"/>
</dbReference>
<comment type="caution">
    <text evidence="4">The sequence shown here is derived from an EMBL/GenBank/DDBJ whole genome shotgun (WGS) entry which is preliminary data.</text>
</comment>
<dbReference type="EMBL" id="PXXK01000047">
    <property type="protein sequence ID" value="RFN53313.1"/>
    <property type="molecule type" value="Genomic_DNA"/>
</dbReference>
<accession>A0A395N0M8</accession>
<dbReference type="InterPro" id="IPR051609">
    <property type="entry name" value="NmrA/Isoflavone_reductase-like"/>
</dbReference>
<dbReference type="InterPro" id="IPR008030">
    <property type="entry name" value="NmrA-like"/>
</dbReference>
<organism evidence="4 5">
    <name type="scientific">Fusarium flagelliforme</name>
    <dbReference type="NCBI Taxonomy" id="2675880"/>
    <lineage>
        <taxon>Eukaryota</taxon>
        <taxon>Fungi</taxon>
        <taxon>Dikarya</taxon>
        <taxon>Ascomycota</taxon>
        <taxon>Pezizomycotina</taxon>
        <taxon>Sordariomycetes</taxon>
        <taxon>Hypocreomycetidae</taxon>
        <taxon>Hypocreales</taxon>
        <taxon>Nectriaceae</taxon>
        <taxon>Fusarium</taxon>
        <taxon>Fusarium incarnatum-equiseti species complex</taxon>
    </lineage>
</organism>
<dbReference type="PANTHER" id="PTHR47706:SF7">
    <property type="entry name" value="CIPA-LIKE, PUTATIVE (AFU_ORTHOLOGUE AFUA_1G01630)-RELATED"/>
    <property type="match status" value="1"/>
</dbReference>
<dbReference type="SUPFAM" id="SSF51735">
    <property type="entry name" value="NAD(P)-binding Rossmann-fold domains"/>
    <property type="match status" value="1"/>
</dbReference>
<proteinExistence type="predicted"/>
<name>A0A395N0M8_9HYPO</name>
<gene>
    <name evidence="4" type="ORF">FIE12Z_2463</name>
</gene>
<sequence>MAPQKQGRKVAIIGGSGQVGYPTIKALLAQQVHTITAVQRVEATSTFPSEVIVKIGDLQDESFLADAFKGQDVVALMPPFTQMISVQEPAVRAAAKAGIPYVLPAEYGPDPFAQRLIEQNELLQNKKRTRDLIEELGVSSWVSLTVGPFIDMHVGSGLWGFDFENRKATLWNGSVGTVSGTDTKHTGQAVAAVLTLPEGSLSRYKNNAVYTPALHFTQPEFFEAAQRATGTTEKDWSVENHDIEEALKDCNAKIEQGDAMAPLSKFMLTHFQEGNGGDLRSKVDDNEFKKLHELGLEEEKLEDVIKSALG</sequence>
<evidence type="ECO:0000256" key="2">
    <source>
        <dbReference type="ARBA" id="ARBA00023002"/>
    </source>
</evidence>
<evidence type="ECO:0000313" key="4">
    <source>
        <dbReference type="EMBL" id="RFN53313.1"/>
    </source>
</evidence>
<keyword evidence="2" id="KW-0560">Oxidoreductase</keyword>
<dbReference type="Gene3D" id="3.40.50.720">
    <property type="entry name" value="NAD(P)-binding Rossmann-like Domain"/>
    <property type="match status" value="1"/>
</dbReference>
<keyword evidence="1" id="KW-0521">NADP</keyword>
<dbReference type="GO" id="GO:0016491">
    <property type="term" value="F:oxidoreductase activity"/>
    <property type="evidence" value="ECO:0007669"/>
    <property type="project" value="UniProtKB-KW"/>
</dbReference>
<feature type="domain" description="NmrA-like" evidence="3">
    <location>
        <begin position="8"/>
        <end position="153"/>
    </location>
</feature>
<dbReference type="Pfam" id="PF05368">
    <property type="entry name" value="NmrA"/>
    <property type="match status" value="1"/>
</dbReference>
<protein>
    <submittedName>
        <fullName evidence="4">Nad(P)-binding domain-containingprotein</fullName>
    </submittedName>
</protein>
<dbReference type="Proteomes" id="UP000265631">
    <property type="component" value="Unassembled WGS sequence"/>
</dbReference>
<reference evidence="4 5" key="1">
    <citation type="journal article" date="2018" name="PLoS Pathog.">
        <title>Evolution of structural diversity of trichothecenes, a family of toxins produced by plant pathogenic and entomopathogenic fungi.</title>
        <authorList>
            <person name="Proctor R.H."/>
            <person name="McCormick S.P."/>
            <person name="Kim H.S."/>
            <person name="Cardoza R.E."/>
            <person name="Stanley A.M."/>
            <person name="Lindo L."/>
            <person name="Kelly A."/>
            <person name="Brown D.W."/>
            <person name="Lee T."/>
            <person name="Vaughan M.M."/>
            <person name="Alexander N.J."/>
            <person name="Busman M."/>
            <person name="Gutierrez S."/>
        </authorList>
    </citation>
    <scope>NUCLEOTIDE SEQUENCE [LARGE SCALE GENOMIC DNA]</scope>
    <source>
        <strain evidence="4 5">NRRL 13405</strain>
    </source>
</reference>
<dbReference type="STRING" id="2594813.A0A395N0M8"/>
<evidence type="ECO:0000256" key="1">
    <source>
        <dbReference type="ARBA" id="ARBA00022857"/>
    </source>
</evidence>
<dbReference type="PANTHER" id="PTHR47706">
    <property type="entry name" value="NMRA-LIKE FAMILY PROTEIN"/>
    <property type="match status" value="1"/>
</dbReference>
<keyword evidence="5" id="KW-1185">Reference proteome</keyword>
<dbReference type="AlphaFoldDB" id="A0A395N0M8"/>
<evidence type="ECO:0000259" key="3">
    <source>
        <dbReference type="Pfam" id="PF05368"/>
    </source>
</evidence>